<keyword evidence="2" id="KW-1185">Reference proteome</keyword>
<dbReference type="Proteomes" id="UP000095282">
    <property type="component" value="Unplaced"/>
</dbReference>
<feature type="region of interest" description="Disordered" evidence="1">
    <location>
        <begin position="388"/>
        <end position="407"/>
    </location>
</feature>
<dbReference type="STRING" id="1561998.A0A1I7TU31"/>
<dbReference type="eggNOG" id="KOG2277">
    <property type="taxonomic scope" value="Eukaryota"/>
</dbReference>
<protein>
    <submittedName>
        <fullName evidence="3">PAP-associated domain-containing protein</fullName>
    </submittedName>
</protein>
<reference evidence="3" key="1">
    <citation type="submission" date="2016-11" db="UniProtKB">
        <authorList>
            <consortium name="WormBaseParasite"/>
        </authorList>
    </citation>
    <scope>IDENTIFICATION</scope>
</reference>
<proteinExistence type="predicted"/>
<dbReference type="SUPFAM" id="SSF81631">
    <property type="entry name" value="PAP/OAS1 substrate-binding domain"/>
    <property type="match status" value="1"/>
</dbReference>
<dbReference type="WBParaSite" id="Csp11.Scaffold629.g11794.t1">
    <property type="protein sequence ID" value="Csp11.Scaffold629.g11794.t1"/>
    <property type="gene ID" value="Csp11.Scaffold629.g11794"/>
</dbReference>
<name>A0A1I7TU31_9PELO</name>
<evidence type="ECO:0000313" key="3">
    <source>
        <dbReference type="WBParaSite" id="Csp11.Scaffold629.g11794.t1"/>
    </source>
</evidence>
<evidence type="ECO:0000256" key="1">
    <source>
        <dbReference type="SAM" id="MobiDB-lite"/>
    </source>
</evidence>
<accession>A0A1I7TU31</accession>
<dbReference type="AlphaFoldDB" id="A0A1I7TU31"/>
<organism evidence="2 3">
    <name type="scientific">Caenorhabditis tropicalis</name>
    <dbReference type="NCBI Taxonomy" id="1561998"/>
    <lineage>
        <taxon>Eukaryota</taxon>
        <taxon>Metazoa</taxon>
        <taxon>Ecdysozoa</taxon>
        <taxon>Nematoda</taxon>
        <taxon>Chromadorea</taxon>
        <taxon>Rhabditida</taxon>
        <taxon>Rhabditina</taxon>
        <taxon>Rhabditomorpha</taxon>
        <taxon>Rhabditoidea</taxon>
        <taxon>Rhabditidae</taxon>
        <taxon>Peloderinae</taxon>
        <taxon>Caenorhabditis</taxon>
    </lineage>
</organism>
<evidence type="ECO:0000313" key="2">
    <source>
        <dbReference type="Proteomes" id="UP000095282"/>
    </source>
</evidence>
<sequence>MVSMSPSKQKIEESLEKLSIPNPEQRRLTTVQLENGETYTESWNRNFEKLSEDIEKFYEENRMRKEDFAERMFIVEEIKEHLDENIFSSPINGVYFILRAIVPFGNGMNGLGMKTDGLNLTICVIPINVDIESMTRVRNEDILAKIIEEINSGQMMEHRKWSEIDLKEEENNSILIGKVDDVELKLRISMTDKMSSNCISTPTIELYKKYDDRFLKLAAYISAWEKARGVGTNLLRDVFPNGSTTVLMVMVFMKYYHLLPDKDTLKTQFITETEIQRWKSENESDVSLGTLFFLYINFYSNVVRSKETKSDENVAETSGDIVMAEEDAQNYPTSSTNWIQEHEDSAIDAENTIGMEDLPSTCAELFRHGLPPDMKFYAGAFLQEDYGRLNTDGRGNGEPAEKRRKIR</sequence>